<feature type="compositionally biased region" description="Basic and acidic residues" evidence="1">
    <location>
        <begin position="56"/>
        <end position="66"/>
    </location>
</feature>
<feature type="compositionally biased region" description="Basic and acidic residues" evidence="1">
    <location>
        <begin position="78"/>
        <end position="94"/>
    </location>
</feature>
<feature type="compositionally biased region" description="Polar residues" evidence="1">
    <location>
        <begin position="95"/>
        <end position="136"/>
    </location>
</feature>
<proteinExistence type="predicted"/>
<feature type="region of interest" description="Disordered" evidence="1">
    <location>
        <begin position="1"/>
        <end position="181"/>
    </location>
</feature>
<accession>A0ABQ5KLY7</accession>
<feature type="compositionally biased region" description="Polar residues" evidence="1">
    <location>
        <begin position="42"/>
        <end position="54"/>
    </location>
</feature>
<organism evidence="2 3">
    <name type="scientific">Aduncisulcus paluster</name>
    <dbReference type="NCBI Taxonomy" id="2918883"/>
    <lineage>
        <taxon>Eukaryota</taxon>
        <taxon>Metamonada</taxon>
        <taxon>Carpediemonas-like organisms</taxon>
        <taxon>Aduncisulcus</taxon>
    </lineage>
</organism>
<sequence length="181" mass="19842">MYGFQTAAAHESSNASHDIQPTGYVSLADTPRLPSTMKRFVTSHSTRITSSNTIEEYLRHREHAEAPHSSSSSTSASSRDHSQTQHSRTEHSVRPDTNSLRRTGSSLVTDRQETRASMASADQSPSLEDSSDSPAYQSGVPRGDLNPHDSVSIVHSLEETTTQDGLNGERESQQFIEELSD</sequence>
<keyword evidence="3" id="KW-1185">Reference proteome</keyword>
<gene>
    <name evidence="2" type="ORF">ADUPG1_007395</name>
</gene>
<comment type="caution">
    <text evidence="2">The sequence shown here is derived from an EMBL/GenBank/DDBJ whole genome shotgun (WGS) entry which is preliminary data.</text>
</comment>
<evidence type="ECO:0000313" key="3">
    <source>
        <dbReference type="Proteomes" id="UP001057375"/>
    </source>
</evidence>
<dbReference type="Proteomes" id="UP001057375">
    <property type="component" value="Unassembled WGS sequence"/>
</dbReference>
<feature type="non-terminal residue" evidence="2">
    <location>
        <position position="181"/>
    </location>
</feature>
<dbReference type="EMBL" id="BQXS01010294">
    <property type="protein sequence ID" value="GKT33515.1"/>
    <property type="molecule type" value="Genomic_DNA"/>
</dbReference>
<evidence type="ECO:0000313" key="2">
    <source>
        <dbReference type="EMBL" id="GKT33515.1"/>
    </source>
</evidence>
<name>A0ABQ5KLY7_9EUKA</name>
<protein>
    <submittedName>
        <fullName evidence="2">Uncharacterized protein</fullName>
    </submittedName>
</protein>
<evidence type="ECO:0000256" key="1">
    <source>
        <dbReference type="SAM" id="MobiDB-lite"/>
    </source>
</evidence>
<reference evidence="2" key="1">
    <citation type="submission" date="2022-03" db="EMBL/GenBank/DDBJ databases">
        <title>Draft genome sequence of Aduncisulcus paluster, a free-living microaerophilic Fornicata.</title>
        <authorList>
            <person name="Yuyama I."/>
            <person name="Kume K."/>
            <person name="Tamura T."/>
            <person name="Inagaki Y."/>
            <person name="Hashimoto T."/>
        </authorList>
    </citation>
    <scope>NUCLEOTIDE SEQUENCE</scope>
    <source>
        <strain evidence="2">NY0171</strain>
    </source>
</reference>